<evidence type="ECO:0000256" key="1">
    <source>
        <dbReference type="SAM" id="MobiDB-lite"/>
    </source>
</evidence>
<gene>
    <name evidence="2" type="ORF">SPTER_01590</name>
</gene>
<name>A0A517DNH6_9FIRM</name>
<keyword evidence="3" id="KW-1185">Reference proteome</keyword>
<proteinExistence type="predicted"/>
<reference evidence="2 3" key="1">
    <citation type="submission" date="2019-02" db="EMBL/GenBank/DDBJ databases">
        <title>Closed genome of Sporomusa termitida DSM 4440.</title>
        <authorList>
            <person name="Poehlein A."/>
            <person name="Daniel R."/>
        </authorList>
    </citation>
    <scope>NUCLEOTIDE SEQUENCE [LARGE SCALE GENOMIC DNA]</scope>
    <source>
        <strain evidence="2 3">DSM 4440</strain>
    </source>
</reference>
<feature type="region of interest" description="Disordered" evidence="1">
    <location>
        <begin position="32"/>
        <end position="53"/>
    </location>
</feature>
<accession>A0A517DNH6</accession>
<evidence type="ECO:0000313" key="3">
    <source>
        <dbReference type="Proteomes" id="UP000320776"/>
    </source>
</evidence>
<dbReference type="Proteomes" id="UP000320776">
    <property type="component" value="Chromosome"/>
</dbReference>
<dbReference type="EMBL" id="CP036259">
    <property type="protein sequence ID" value="QDR78909.1"/>
    <property type="molecule type" value="Genomic_DNA"/>
</dbReference>
<feature type="compositionally biased region" description="Basic and acidic residues" evidence="1">
    <location>
        <begin position="37"/>
        <end position="53"/>
    </location>
</feature>
<dbReference type="RefSeq" id="WP_144348619.1">
    <property type="nucleotide sequence ID" value="NZ_CP036259.1"/>
</dbReference>
<dbReference type="KEGG" id="sted:SPTER_01590"/>
<dbReference type="AlphaFoldDB" id="A0A517DNH6"/>
<dbReference type="OrthoDB" id="5362408at2"/>
<sequence length="766" mass="88129">MAENRRGSRAGKADKLLPYDFVPFAETAYYPYQKPGTENRPDGRGGDLPGHDCRQNDKLSGFIEYTLTPYSDLALEIRQRLGGGYFMSGSQIRGRVRANLEILSASYPEFIDTTPLLYRDLTGKHSKDYRERINPDSEQRGIEYAVQAGFLVKEDDAFYIIPAPKIGEKYFLSIKEHRLLQMGMAQPGKCFRSLYCWEPEMLERFRQLQEQIDAFTKTIKMLRARLKSALQPIEGKIADKFRSNYGFQQRLKNILYDIRAKKNYSLPDELAGFKRKLLAELRPVGGQGNVEEFFQKLVDRWGLKAELYISYQQLRKNRDFRPYQQKVFLQKDENQGIIKISYQTGPEPAYLFNSTNASSKRSHYLVLAPGNSGSLPESYKVPAHVIAAYRRNLDKFRQTDKNTSVKEFYNIFEKYDEVCRQNNALAGLIVFFQQEQGEVRHVGRTPYFKIPYRHQLTTLLGRREPEKVDYAGALFGFVAEKTAAEPAERQAQAGLITAYKSRLRFTPVDIEPGDTQTPDLHKPPLQPFLLPTPRASACAMYLEQPAGGDLQTYEQLERPRLNGYKYYHIFPPTLKKGKPENWLNPGMLSNKPIIQRDSVKLLRGKIYFHNLTQAELGLLLLSLEPKQLLKTRQYGPQAEQYRCELEQAYDLIGGAKPYGYGKVKIEVRKLELEKSGCDFASLVLDTEEIIAAGTWGEYIDTFIAGMGGSKYFDTVHFRQYLQSKLELPDDNELITWDQLPTKIAEEKSSQVGYPKHWRLQRIGKKH</sequence>
<organism evidence="2 3">
    <name type="scientific">Sporomusa termitida</name>
    <dbReference type="NCBI Taxonomy" id="2377"/>
    <lineage>
        <taxon>Bacteria</taxon>
        <taxon>Bacillati</taxon>
        <taxon>Bacillota</taxon>
        <taxon>Negativicutes</taxon>
        <taxon>Selenomonadales</taxon>
        <taxon>Sporomusaceae</taxon>
        <taxon>Sporomusa</taxon>
    </lineage>
</organism>
<protein>
    <submittedName>
        <fullName evidence="2">TIGR03986: CRISPR-associated protein</fullName>
    </submittedName>
</protein>
<evidence type="ECO:0000313" key="2">
    <source>
        <dbReference type="EMBL" id="QDR78909.1"/>
    </source>
</evidence>